<accession>A0A917X1X6</accession>
<feature type="transmembrane region" description="Helical" evidence="2">
    <location>
        <begin position="26"/>
        <end position="49"/>
    </location>
</feature>
<keyword evidence="2" id="KW-0472">Membrane</keyword>
<dbReference type="RefSeq" id="WP_190253558.1">
    <property type="nucleotide sequence ID" value="NZ_BMPI01000035.1"/>
</dbReference>
<reference evidence="3" key="2">
    <citation type="submission" date="2020-09" db="EMBL/GenBank/DDBJ databases">
        <authorList>
            <person name="Sun Q."/>
            <person name="Ohkuma M."/>
        </authorList>
    </citation>
    <scope>NUCLEOTIDE SEQUENCE</scope>
    <source>
        <strain evidence="3">JCM 19831</strain>
    </source>
</reference>
<dbReference type="AlphaFoldDB" id="A0A917X1X6"/>
<feature type="compositionally biased region" description="Low complexity" evidence="1">
    <location>
        <begin position="61"/>
        <end position="75"/>
    </location>
</feature>
<keyword evidence="2" id="KW-0812">Transmembrane</keyword>
<organism evidence="3 4">
    <name type="scientific">Dactylosporangium sucinum</name>
    <dbReference type="NCBI Taxonomy" id="1424081"/>
    <lineage>
        <taxon>Bacteria</taxon>
        <taxon>Bacillati</taxon>
        <taxon>Actinomycetota</taxon>
        <taxon>Actinomycetes</taxon>
        <taxon>Micromonosporales</taxon>
        <taxon>Micromonosporaceae</taxon>
        <taxon>Dactylosporangium</taxon>
    </lineage>
</organism>
<keyword evidence="4" id="KW-1185">Reference proteome</keyword>
<feature type="region of interest" description="Disordered" evidence="1">
    <location>
        <begin position="58"/>
        <end position="85"/>
    </location>
</feature>
<sequence>MTEQPPPMYLNEFGTPAPNRNRRTTLIVSAGAVVALLLVGGAVAVGLALRVDNKPTGQAEAATSSSPTPSAQSSPSPSPSPLPGDVIAQETCVEVNEAYARADDLYRPDVVKALGEKARKSSVPEVQDFGTRMATKAEIAAKNKGKDAELSTTLEMSTVATQFATWCLKNGYIRPKK</sequence>
<dbReference type="Proteomes" id="UP000642070">
    <property type="component" value="Unassembled WGS sequence"/>
</dbReference>
<evidence type="ECO:0000256" key="1">
    <source>
        <dbReference type="SAM" id="MobiDB-lite"/>
    </source>
</evidence>
<proteinExistence type="predicted"/>
<keyword evidence="2" id="KW-1133">Transmembrane helix</keyword>
<name>A0A917X1X6_9ACTN</name>
<reference evidence="3" key="1">
    <citation type="journal article" date="2014" name="Int. J. Syst. Evol. Microbiol.">
        <title>Complete genome sequence of Corynebacterium casei LMG S-19264T (=DSM 44701T), isolated from a smear-ripened cheese.</title>
        <authorList>
            <consortium name="US DOE Joint Genome Institute (JGI-PGF)"/>
            <person name="Walter F."/>
            <person name="Albersmeier A."/>
            <person name="Kalinowski J."/>
            <person name="Ruckert C."/>
        </authorList>
    </citation>
    <scope>NUCLEOTIDE SEQUENCE</scope>
    <source>
        <strain evidence="3">JCM 19831</strain>
    </source>
</reference>
<protein>
    <submittedName>
        <fullName evidence="3">Uncharacterized protein</fullName>
    </submittedName>
</protein>
<evidence type="ECO:0000313" key="3">
    <source>
        <dbReference type="EMBL" id="GGM52376.1"/>
    </source>
</evidence>
<evidence type="ECO:0000256" key="2">
    <source>
        <dbReference type="SAM" id="Phobius"/>
    </source>
</evidence>
<dbReference type="EMBL" id="BMPI01000035">
    <property type="protein sequence ID" value="GGM52376.1"/>
    <property type="molecule type" value="Genomic_DNA"/>
</dbReference>
<gene>
    <name evidence="3" type="ORF">GCM10007977_062440</name>
</gene>
<comment type="caution">
    <text evidence="3">The sequence shown here is derived from an EMBL/GenBank/DDBJ whole genome shotgun (WGS) entry which is preliminary data.</text>
</comment>
<evidence type="ECO:0000313" key="4">
    <source>
        <dbReference type="Proteomes" id="UP000642070"/>
    </source>
</evidence>